<dbReference type="Proteomes" id="UP000662857">
    <property type="component" value="Chromosome"/>
</dbReference>
<dbReference type="Pfam" id="PF13692">
    <property type="entry name" value="Glyco_trans_1_4"/>
    <property type="match status" value="1"/>
</dbReference>
<proteinExistence type="predicted"/>
<reference evidence="2" key="1">
    <citation type="submission" date="2021-02" db="EMBL/GenBank/DDBJ databases">
        <title>Natrosporangium hydrolyticum gen. nov., sp. nov, a haloalkaliphilic actinobacterium from a soda solonchak soil.</title>
        <authorList>
            <person name="Sorokin D.Y."/>
            <person name="Khijniak T.V."/>
            <person name="Zakharycheva A.P."/>
            <person name="Boueva O.V."/>
            <person name="Ariskina E.V."/>
            <person name="Hahnke R.L."/>
            <person name="Bunk B."/>
            <person name="Sproer C."/>
            <person name="Schumann P."/>
            <person name="Evtushenko L.I."/>
            <person name="Kublanov I.V."/>
        </authorList>
    </citation>
    <scope>NUCLEOTIDE SEQUENCE</scope>
    <source>
        <strain evidence="2">DSM 106523</strain>
    </source>
</reference>
<name>A0A895YG83_9ACTN</name>
<dbReference type="KEGG" id="nhy:JQS43_11725"/>
<dbReference type="RefSeq" id="WP_239679125.1">
    <property type="nucleotide sequence ID" value="NZ_CP070499.1"/>
</dbReference>
<evidence type="ECO:0000313" key="3">
    <source>
        <dbReference type="Proteomes" id="UP000662857"/>
    </source>
</evidence>
<feature type="region of interest" description="Disordered" evidence="1">
    <location>
        <begin position="414"/>
        <end position="440"/>
    </location>
</feature>
<organism evidence="2 3">
    <name type="scientific">Natronosporangium hydrolyticum</name>
    <dbReference type="NCBI Taxonomy" id="2811111"/>
    <lineage>
        <taxon>Bacteria</taxon>
        <taxon>Bacillati</taxon>
        <taxon>Actinomycetota</taxon>
        <taxon>Actinomycetes</taxon>
        <taxon>Micromonosporales</taxon>
        <taxon>Micromonosporaceae</taxon>
        <taxon>Natronosporangium</taxon>
    </lineage>
</organism>
<keyword evidence="3" id="KW-1185">Reference proteome</keyword>
<accession>A0A895YG83</accession>
<sequence length="440" mass="46556">MHIVVCSTYPPRRCGLATFTDDLRTALAVSAPQWRVEICAVDRDGHRYGPEVIEVLQQDDRGDYRRAARAVTATGADLVLIQHEYGIFGGPDGGYVLDFASELTRLGTPYAVTSHTVLSSATPGQAGVLAGLCRGAAVVTGFSETARRIASEAGWVEADRFVVVPHGVPEALSRPAEPTVAGPALAAALAAAADDRILSTFGLLRPGKGLETAVQAMPEIVAQHPDVRYLIVGATHPETLRRRGEQYREQLTELAAQLGVGERVQFVDAFLSEPELALLLQRTELHLTPYRNLEQTCSGALTFALAAGCPVVSTPYRYAEDLVTGAGGPPLGVLVPAEDPAGFAEATCRLLADPDRLTATRRAAKAVGAELTWPAVGARFADVFAAAAAPHRVRSAGWIRPASLTELVADARVAGAPARGREERAWSPSPPPPASTERAS</sequence>
<dbReference type="AlphaFoldDB" id="A0A895YG83"/>
<evidence type="ECO:0000313" key="2">
    <source>
        <dbReference type="EMBL" id="QSB16884.1"/>
    </source>
</evidence>
<dbReference type="Gene3D" id="3.40.50.2000">
    <property type="entry name" value="Glycogen Phosphorylase B"/>
    <property type="match status" value="2"/>
</dbReference>
<gene>
    <name evidence="2" type="ORF">JQS43_11725</name>
</gene>
<dbReference type="PANTHER" id="PTHR12526">
    <property type="entry name" value="GLYCOSYLTRANSFERASE"/>
    <property type="match status" value="1"/>
</dbReference>
<dbReference type="PANTHER" id="PTHR12526:SF572">
    <property type="entry name" value="BLL5144 PROTEIN"/>
    <property type="match status" value="1"/>
</dbReference>
<dbReference type="SUPFAM" id="SSF53756">
    <property type="entry name" value="UDP-Glycosyltransferase/glycogen phosphorylase"/>
    <property type="match status" value="1"/>
</dbReference>
<protein>
    <submittedName>
        <fullName evidence="2">Glycosyltransferase</fullName>
    </submittedName>
</protein>
<dbReference type="EMBL" id="CP070499">
    <property type="protein sequence ID" value="QSB16884.1"/>
    <property type="molecule type" value="Genomic_DNA"/>
</dbReference>
<evidence type="ECO:0000256" key="1">
    <source>
        <dbReference type="SAM" id="MobiDB-lite"/>
    </source>
</evidence>